<dbReference type="InterPro" id="IPR036390">
    <property type="entry name" value="WH_DNA-bd_sf"/>
</dbReference>
<dbReference type="AlphaFoldDB" id="A0A846MT03"/>
<dbReference type="EMBL" id="JAASRN010000006">
    <property type="protein sequence ID" value="NIK74726.1"/>
    <property type="molecule type" value="Genomic_DNA"/>
</dbReference>
<dbReference type="InterPro" id="IPR036388">
    <property type="entry name" value="WH-like_DNA-bd_sf"/>
</dbReference>
<accession>A0A846MT03</accession>
<dbReference type="Gene3D" id="1.10.10.10">
    <property type="entry name" value="Winged helix-like DNA-binding domain superfamily/Winged helix DNA-binding domain"/>
    <property type="match status" value="1"/>
</dbReference>
<reference evidence="1 2" key="1">
    <citation type="submission" date="2020-03" db="EMBL/GenBank/DDBJ databases">
        <title>Genomic Encyclopedia of Type Strains, Phase IV (KMG-IV): sequencing the most valuable type-strain genomes for metagenomic binning, comparative biology and taxonomic classification.</title>
        <authorList>
            <person name="Goeker M."/>
        </authorList>
    </citation>
    <scope>NUCLEOTIDE SEQUENCE [LARGE SCALE GENOMIC DNA]</scope>
    <source>
        <strain evidence="1 2">DSM 5718</strain>
    </source>
</reference>
<dbReference type="SUPFAM" id="SSF46785">
    <property type="entry name" value="Winged helix' DNA-binding domain"/>
    <property type="match status" value="1"/>
</dbReference>
<comment type="caution">
    <text evidence="1">The sequence shown here is derived from an EMBL/GenBank/DDBJ whole genome shotgun (WGS) entry which is preliminary data.</text>
</comment>
<dbReference type="NCBIfam" id="TIGR00738">
    <property type="entry name" value="rrf2_super"/>
    <property type="match status" value="1"/>
</dbReference>
<dbReference type="Pfam" id="PF02082">
    <property type="entry name" value="Rrf2"/>
    <property type="match status" value="1"/>
</dbReference>
<sequence>MFSKACEYAMRAIVYVATCTMEKRRVAVKEIVEVTGIPEAFASKVMQRLVRAGMVESLRGKKGGFSMSETQLAQSLYEVVALFEGEHYFNSCLLGLPKCSSYKPCPLHHQVVGLRDALKKRLQETSIRQAAEEVSNAGAHLRLEIPARNDEHH</sequence>
<evidence type="ECO:0000313" key="1">
    <source>
        <dbReference type="EMBL" id="NIK74726.1"/>
    </source>
</evidence>
<evidence type="ECO:0000313" key="2">
    <source>
        <dbReference type="Proteomes" id="UP000537126"/>
    </source>
</evidence>
<gene>
    <name evidence="1" type="ORF">FHS56_002259</name>
</gene>
<proteinExistence type="predicted"/>
<name>A0A846MT03_9BACT</name>
<keyword evidence="2" id="KW-1185">Reference proteome</keyword>
<protein>
    <submittedName>
        <fullName evidence="1">Rrf2 family protein</fullName>
    </submittedName>
</protein>
<dbReference type="InterPro" id="IPR000944">
    <property type="entry name" value="Tscrpt_reg_Rrf2"/>
</dbReference>
<dbReference type="PROSITE" id="PS51197">
    <property type="entry name" value="HTH_RRF2_2"/>
    <property type="match status" value="1"/>
</dbReference>
<dbReference type="GO" id="GO:0005829">
    <property type="term" value="C:cytosol"/>
    <property type="evidence" value="ECO:0007669"/>
    <property type="project" value="TreeGrafter"/>
</dbReference>
<dbReference type="Proteomes" id="UP000537126">
    <property type="component" value="Unassembled WGS sequence"/>
</dbReference>
<dbReference type="RefSeq" id="WP_166920784.1">
    <property type="nucleotide sequence ID" value="NZ_JAASRN010000006.1"/>
</dbReference>
<dbReference type="PANTHER" id="PTHR33221:SF14">
    <property type="entry name" value="HTH-TYPE TRANSCRIPTIONAL REGULATOR AQ_268-RELATED"/>
    <property type="match status" value="1"/>
</dbReference>
<organism evidence="1 2">
    <name type="scientific">Thermonema lapsum</name>
    <dbReference type="NCBI Taxonomy" id="28195"/>
    <lineage>
        <taxon>Bacteria</taxon>
        <taxon>Pseudomonadati</taxon>
        <taxon>Bacteroidota</taxon>
        <taxon>Cytophagia</taxon>
        <taxon>Cytophagales</taxon>
        <taxon>Thermonemataceae</taxon>
        <taxon>Thermonema</taxon>
    </lineage>
</organism>
<dbReference type="GO" id="GO:0003700">
    <property type="term" value="F:DNA-binding transcription factor activity"/>
    <property type="evidence" value="ECO:0007669"/>
    <property type="project" value="TreeGrafter"/>
</dbReference>
<dbReference type="PANTHER" id="PTHR33221">
    <property type="entry name" value="WINGED HELIX-TURN-HELIX TRANSCRIPTIONAL REGULATOR, RRF2 FAMILY"/>
    <property type="match status" value="1"/>
</dbReference>